<dbReference type="Proteomes" id="UP000054549">
    <property type="component" value="Unassembled WGS sequence"/>
</dbReference>
<keyword evidence="1" id="KW-0472">Membrane</keyword>
<reference evidence="2 3" key="1">
    <citation type="submission" date="2014-04" db="EMBL/GenBank/DDBJ databases">
        <title>Evolutionary Origins and Diversification of the Mycorrhizal Mutualists.</title>
        <authorList>
            <consortium name="DOE Joint Genome Institute"/>
            <consortium name="Mycorrhizal Genomics Consortium"/>
            <person name="Kohler A."/>
            <person name="Kuo A."/>
            <person name="Nagy L.G."/>
            <person name="Floudas D."/>
            <person name="Copeland A."/>
            <person name="Barry K.W."/>
            <person name="Cichocki N."/>
            <person name="Veneault-Fourrey C."/>
            <person name="LaButti K."/>
            <person name="Lindquist E.A."/>
            <person name="Lipzen A."/>
            <person name="Lundell T."/>
            <person name="Morin E."/>
            <person name="Murat C."/>
            <person name="Riley R."/>
            <person name="Ohm R."/>
            <person name="Sun H."/>
            <person name="Tunlid A."/>
            <person name="Henrissat B."/>
            <person name="Grigoriev I.V."/>
            <person name="Hibbett D.S."/>
            <person name="Martin F."/>
        </authorList>
    </citation>
    <scope>NUCLEOTIDE SEQUENCE [LARGE SCALE GENOMIC DNA]</scope>
    <source>
        <strain evidence="2 3">Koide BX008</strain>
    </source>
</reference>
<feature type="transmembrane region" description="Helical" evidence="1">
    <location>
        <begin position="19"/>
        <end position="43"/>
    </location>
</feature>
<sequence length="138" mass="15861">MYAPCPTNHPRLFKSVFPYFWQCLFGSTIGPFMSLMKMAYLLMNSLGLWKIFKGDSNDVRFSTSPFSSLRVLRDTCSDRSLYFKHISGARPDGMKLLLAAHERILTPMAEQRVCVLLLLYDIEVVRIDVVIDVDSYHS</sequence>
<evidence type="ECO:0000313" key="3">
    <source>
        <dbReference type="Proteomes" id="UP000054549"/>
    </source>
</evidence>
<keyword evidence="1" id="KW-0812">Transmembrane</keyword>
<keyword evidence="3" id="KW-1185">Reference proteome</keyword>
<proteinExistence type="predicted"/>
<dbReference type="HOGENOM" id="CLU_1854727_0_0_1"/>
<name>A0A0C2WGT4_AMAMK</name>
<accession>A0A0C2WGT4</accession>
<dbReference type="InParanoid" id="A0A0C2WGT4"/>
<keyword evidence="1" id="KW-1133">Transmembrane helix</keyword>
<dbReference type="AlphaFoldDB" id="A0A0C2WGT4"/>
<dbReference type="EMBL" id="KN818531">
    <property type="protein sequence ID" value="KIL55328.1"/>
    <property type="molecule type" value="Genomic_DNA"/>
</dbReference>
<gene>
    <name evidence="2" type="ORF">M378DRAFT_639317</name>
</gene>
<organism evidence="2 3">
    <name type="scientific">Amanita muscaria (strain Koide BX008)</name>
    <dbReference type="NCBI Taxonomy" id="946122"/>
    <lineage>
        <taxon>Eukaryota</taxon>
        <taxon>Fungi</taxon>
        <taxon>Dikarya</taxon>
        <taxon>Basidiomycota</taxon>
        <taxon>Agaricomycotina</taxon>
        <taxon>Agaricomycetes</taxon>
        <taxon>Agaricomycetidae</taxon>
        <taxon>Agaricales</taxon>
        <taxon>Pluteineae</taxon>
        <taxon>Amanitaceae</taxon>
        <taxon>Amanita</taxon>
    </lineage>
</organism>
<evidence type="ECO:0000256" key="1">
    <source>
        <dbReference type="SAM" id="Phobius"/>
    </source>
</evidence>
<protein>
    <submittedName>
        <fullName evidence="2">Uncharacterized protein</fullName>
    </submittedName>
</protein>
<evidence type="ECO:0000313" key="2">
    <source>
        <dbReference type="EMBL" id="KIL55328.1"/>
    </source>
</evidence>